<reference evidence="8" key="1">
    <citation type="journal article" date="2012" name="Nat. Genet.">
        <title>Lifestyle transitions in plant pathogenic Colletotrichum fungi deciphered by genome and transcriptome analyses.</title>
        <authorList>
            <person name="O'Connell R.J."/>
            <person name="Thon M.R."/>
            <person name="Hacquard S."/>
            <person name="Amyotte S.G."/>
            <person name="Kleemann J."/>
            <person name="Torres M.F."/>
            <person name="Damm U."/>
            <person name="Buiate E.A."/>
            <person name="Epstein L."/>
            <person name="Alkan N."/>
            <person name="Altmueller J."/>
            <person name="Alvarado-Balderrama L."/>
            <person name="Bauser C.A."/>
            <person name="Becker C."/>
            <person name="Birren B.W."/>
            <person name="Chen Z."/>
            <person name="Choi J."/>
            <person name="Crouch J.A."/>
            <person name="Duvick J.P."/>
            <person name="Farman M.A."/>
            <person name="Gan P."/>
            <person name="Heiman D."/>
            <person name="Henrissat B."/>
            <person name="Howard R.J."/>
            <person name="Kabbage M."/>
            <person name="Koch C."/>
            <person name="Kracher B."/>
            <person name="Kubo Y."/>
            <person name="Law A.D."/>
            <person name="Lebrun M.-H."/>
            <person name="Lee Y.-H."/>
            <person name="Miyara I."/>
            <person name="Moore N."/>
            <person name="Neumann U."/>
            <person name="Nordstroem K."/>
            <person name="Panaccione D.G."/>
            <person name="Panstruga R."/>
            <person name="Place M."/>
            <person name="Proctor R.H."/>
            <person name="Prusky D."/>
            <person name="Rech G."/>
            <person name="Reinhardt R."/>
            <person name="Rollins J.A."/>
            <person name="Rounsley S."/>
            <person name="Schardl C.L."/>
            <person name="Schwartz D.C."/>
            <person name="Shenoy N."/>
            <person name="Shirasu K."/>
            <person name="Sikhakolli U.R."/>
            <person name="Stueber K."/>
            <person name="Sukno S.A."/>
            <person name="Sweigard J.A."/>
            <person name="Takano Y."/>
            <person name="Takahara H."/>
            <person name="Trail F."/>
            <person name="van der Does H.C."/>
            <person name="Voll L.M."/>
            <person name="Will I."/>
            <person name="Young S."/>
            <person name="Zeng Q."/>
            <person name="Zhang J."/>
            <person name="Zhou S."/>
            <person name="Dickman M.B."/>
            <person name="Schulze-Lefert P."/>
            <person name="Ver Loren van Themaat E."/>
            <person name="Ma L.-J."/>
            <person name="Vaillancourt L.J."/>
        </authorList>
    </citation>
    <scope>NUCLEOTIDE SEQUENCE [LARGE SCALE GENOMIC DNA]</scope>
    <source>
        <strain evidence="8">M1.001 / M2 / FGSC 10212</strain>
    </source>
</reference>
<keyword evidence="1 5" id="KW-0732">Signal</keyword>
<dbReference type="VEuPathDB" id="FungiDB:GLRG_07276"/>
<protein>
    <recommendedName>
        <fullName evidence="6">Putative peptidase domain-containing protein</fullName>
    </recommendedName>
</protein>
<dbReference type="eggNOG" id="ENOG502RTN8">
    <property type="taxonomic scope" value="Eukaryota"/>
</dbReference>
<dbReference type="InterPro" id="IPR029482">
    <property type="entry name" value="HRXXH"/>
</dbReference>
<dbReference type="GO" id="GO:0005178">
    <property type="term" value="F:integrin binding"/>
    <property type="evidence" value="ECO:0007669"/>
    <property type="project" value="TreeGrafter"/>
</dbReference>
<dbReference type="RefSeq" id="XP_008096152.1">
    <property type="nucleotide sequence ID" value="XM_008097961.1"/>
</dbReference>
<dbReference type="AlphaFoldDB" id="E3QMP4"/>
<evidence type="ECO:0000256" key="5">
    <source>
        <dbReference type="SAM" id="SignalP"/>
    </source>
</evidence>
<evidence type="ECO:0000256" key="3">
    <source>
        <dbReference type="ARBA" id="ARBA00060890"/>
    </source>
</evidence>
<dbReference type="EMBL" id="GG697359">
    <property type="protein sequence ID" value="EFQ32132.1"/>
    <property type="molecule type" value="Genomic_DNA"/>
</dbReference>
<evidence type="ECO:0000256" key="4">
    <source>
        <dbReference type="SAM" id="MobiDB-lite"/>
    </source>
</evidence>
<feature type="signal peptide" evidence="5">
    <location>
        <begin position="1"/>
        <end position="18"/>
    </location>
</feature>
<evidence type="ECO:0000259" key="6">
    <source>
        <dbReference type="Pfam" id="PF13933"/>
    </source>
</evidence>
<evidence type="ECO:0000256" key="2">
    <source>
        <dbReference type="ARBA" id="ARBA00023180"/>
    </source>
</evidence>
<accession>E3QMP4</accession>
<dbReference type="SUPFAM" id="SSF55486">
    <property type="entry name" value="Metalloproteases ('zincins'), catalytic domain"/>
    <property type="match status" value="1"/>
</dbReference>
<dbReference type="GO" id="GO:0009986">
    <property type="term" value="C:cell surface"/>
    <property type="evidence" value="ECO:0007669"/>
    <property type="project" value="TreeGrafter"/>
</dbReference>
<dbReference type="FunFam" id="3.40.390.10:FF:000043">
    <property type="entry name" value="Major allergen Asp F2"/>
    <property type="match status" value="1"/>
</dbReference>
<dbReference type="Pfam" id="PF13933">
    <property type="entry name" value="HRXXH"/>
    <property type="match status" value="1"/>
</dbReference>
<dbReference type="Gene3D" id="3.40.390.10">
    <property type="entry name" value="Collagenase (Catalytic Domain)"/>
    <property type="match status" value="1"/>
</dbReference>
<dbReference type="CDD" id="cd11307">
    <property type="entry name" value="M35_Asp_f2_like"/>
    <property type="match status" value="1"/>
</dbReference>
<dbReference type="InterPro" id="IPR024079">
    <property type="entry name" value="MetalloPept_cat_dom_sf"/>
</dbReference>
<dbReference type="GO" id="GO:0005576">
    <property type="term" value="C:extracellular region"/>
    <property type="evidence" value="ECO:0007669"/>
    <property type="project" value="TreeGrafter"/>
</dbReference>
<dbReference type="HOGENOM" id="CLU_048223_0_0_1"/>
<comment type="similarity">
    <text evidence="3">Belongs to the ZPS1 family.</text>
</comment>
<dbReference type="GO" id="GO:0008237">
    <property type="term" value="F:metallopeptidase activity"/>
    <property type="evidence" value="ECO:0007669"/>
    <property type="project" value="InterPro"/>
</dbReference>
<dbReference type="InterPro" id="IPR039124">
    <property type="entry name" value="PRA1-like"/>
</dbReference>
<feature type="compositionally biased region" description="Low complexity" evidence="4">
    <location>
        <begin position="270"/>
        <end position="290"/>
    </location>
</feature>
<dbReference type="PANTHER" id="PTHR39399:SF1">
    <property type="entry name" value="PROTEIN ZPS1"/>
    <property type="match status" value="1"/>
</dbReference>
<dbReference type="GeneID" id="24412641"/>
<feature type="domain" description="Putative peptidase" evidence="6">
    <location>
        <begin position="35"/>
        <end position="258"/>
    </location>
</feature>
<evidence type="ECO:0000256" key="1">
    <source>
        <dbReference type="ARBA" id="ARBA00022729"/>
    </source>
</evidence>
<organism evidence="8">
    <name type="scientific">Colletotrichum graminicola (strain M1.001 / M2 / FGSC 10212)</name>
    <name type="common">Maize anthracnose fungus</name>
    <name type="synonym">Glomerella graminicola</name>
    <dbReference type="NCBI Taxonomy" id="645133"/>
    <lineage>
        <taxon>Eukaryota</taxon>
        <taxon>Fungi</taxon>
        <taxon>Dikarya</taxon>
        <taxon>Ascomycota</taxon>
        <taxon>Pezizomycotina</taxon>
        <taxon>Sordariomycetes</taxon>
        <taxon>Hypocreomycetidae</taxon>
        <taxon>Glomerellales</taxon>
        <taxon>Glomerellaceae</taxon>
        <taxon>Colletotrichum</taxon>
        <taxon>Colletotrichum graminicola species complex</taxon>
    </lineage>
</organism>
<dbReference type="GO" id="GO:0009277">
    <property type="term" value="C:fungal-type cell wall"/>
    <property type="evidence" value="ECO:0007669"/>
    <property type="project" value="TreeGrafter"/>
</dbReference>
<dbReference type="GO" id="GO:0008270">
    <property type="term" value="F:zinc ion binding"/>
    <property type="evidence" value="ECO:0007669"/>
    <property type="project" value="TreeGrafter"/>
</dbReference>
<feature type="compositionally biased region" description="Acidic residues" evidence="4">
    <location>
        <begin position="258"/>
        <end position="267"/>
    </location>
</feature>
<name>E3QMP4_COLGM</name>
<dbReference type="Proteomes" id="UP000008782">
    <property type="component" value="Unassembled WGS sequence"/>
</dbReference>
<dbReference type="PANTHER" id="PTHR39399">
    <property type="entry name" value="PROTEIN ZPS1"/>
    <property type="match status" value="1"/>
</dbReference>
<gene>
    <name evidence="7" type="ORF">GLRG_07276</name>
</gene>
<keyword evidence="8" id="KW-1185">Reference proteome</keyword>
<feature type="chain" id="PRO_5003178636" description="Putative peptidase domain-containing protein" evidence="5">
    <location>
        <begin position="19"/>
        <end position="304"/>
    </location>
</feature>
<dbReference type="OrthoDB" id="4689212at2759"/>
<evidence type="ECO:0000313" key="8">
    <source>
        <dbReference type="Proteomes" id="UP000008782"/>
    </source>
</evidence>
<proteinExistence type="inferred from homology"/>
<dbReference type="STRING" id="645133.E3QMP4"/>
<evidence type="ECO:0000313" key="7">
    <source>
        <dbReference type="EMBL" id="EFQ32132.1"/>
    </source>
</evidence>
<keyword evidence="2" id="KW-0325">Glycoprotein</keyword>
<sequence length="304" mass="32497">MMYGVATAALLLSALADATPLARRQAPETAPASVPSAVAAPTSQAPPYDWSAGWQRAFPIHQSCNSTLRAQLEAALAETQQLAAHARDHILRFGNSSEHVRKYFGDAPTATPAGWYDRVVNADKAGMTFRCDDPDRNCATQDGWAGHWRGANATQETVICPLSFEVRRPLSSVCGLGYTVAGSKLNTYWATDLLHRVLHVPLIAEGVVEHYAEDYTEALALAENNATYAVVDSNALQYFAIDVWAYDIAAPGVGCSGELEEEEEEEEKPAPTTTAIGSAATTPAATSSAPQECHTHADGVLHCV</sequence>
<feature type="region of interest" description="Disordered" evidence="4">
    <location>
        <begin position="256"/>
        <end position="292"/>
    </location>
</feature>